<organism evidence="2 3">
    <name type="scientific">Lactobacillus amylovorus</name>
    <dbReference type="NCBI Taxonomy" id="1604"/>
    <lineage>
        <taxon>Bacteria</taxon>
        <taxon>Bacillati</taxon>
        <taxon>Bacillota</taxon>
        <taxon>Bacilli</taxon>
        <taxon>Lactobacillales</taxon>
        <taxon>Lactobacillaceae</taxon>
        <taxon>Lactobacillus</taxon>
    </lineage>
</organism>
<feature type="compositionally biased region" description="Acidic residues" evidence="1">
    <location>
        <begin position="116"/>
        <end position="126"/>
    </location>
</feature>
<evidence type="ECO:0000313" key="2">
    <source>
        <dbReference type="EMBL" id="MDB6247137.1"/>
    </source>
</evidence>
<proteinExistence type="predicted"/>
<comment type="caution">
    <text evidence="2">The sequence shown here is derived from an EMBL/GenBank/DDBJ whole genome shotgun (WGS) entry which is preliminary data.</text>
</comment>
<dbReference type="Proteomes" id="UP001141961">
    <property type="component" value="Unassembled WGS sequence"/>
</dbReference>
<dbReference type="EMBL" id="JAOTHD010000021">
    <property type="protein sequence ID" value="MDB6247137.1"/>
    <property type="molecule type" value="Genomic_DNA"/>
</dbReference>
<feature type="region of interest" description="Disordered" evidence="1">
    <location>
        <begin position="112"/>
        <end position="136"/>
    </location>
</feature>
<reference evidence="2" key="1">
    <citation type="journal article" date="2022" name="Microorganisms">
        <title>Antibiotic Susceptibility, Resistance Gene Determinants and Corresponding Genomic Regions in Lactobacillus amylovorus Isolates Derived from Wild Boars and Domestic Pigs.</title>
        <authorList>
            <person name="Moravkova M."/>
            <person name="Kostovova I."/>
            <person name="Kavanova K."/>
            <person name="Pechar R."/>
            <person name="Stanek S."/>
            <person name="Brychta A."/>
            <person name="Zeman M."/>
            <person name="Kubasova T."/>
        </authorList>
    </citation>
    <scope>NUCLEOTIDE SEQUENCE</scope>
    <source>
        <strain evidence="2">M597B</strain>
    </source>
</reference>
<protein>
    <submittedName>
        <fullName evidence="2">Phage tail assembly chaperone</fullName>
    </submittedName>
</protein>
<dbReference type="AlphaFoldDB" id="A0AAW6BBM0"/>
<name>A0AAW6BBM0_LACAM</name>
<reference evidence="2" key="2">
    <citation type="submission" date="2022-10" db="EMBL/GenBank/DDBJ databases">
        <authorList>
            <person name="Kostovova I."/>
            <person name="Moravkova M."/>
            <person name="Pechar R."/>
        </authorList>
    </citation>
    <scope>NUCLEOTIDE SEQUENCE</scope>
    <source>
        <strain evidence="2">M597B</strain>
    </source>
</reference>
<feature type="compositionally biased region" description="Basic and acidic residues" evidence="1">
    <location>
        <begin position="127"/>
        <end position="136"/>
    </location>
</feature>
<dbReference type="RefSeq" id="WP_271326650.1">
    <property type="nucleotide sequence ID" value="NZ_JAOTHC010000001.1"/>
</dbReference>
<accession>A0AAW6BBM0</accession>
<evidence type="ECO:0000313" key="3">
    <source>
        <dbReference type="Proteomes" id="UP001141961"/>
    </source>
</evidence>
<gene>
    <name evidence="2" type="ORF">ODV14_07365</name>
</gene>
<sequence length="136" mass="15233">MNNLIKLIKIDTSVLPINKKSVEVNVTGDIADAGRLVLKEALESQEVKPNESYLQYIDRQIALKKDELELLKTVLSLTEAQIKKINKELPETKIDNYSAYLTTVLQGMTTGSYADFEAEQDDSEDASDPKKQENAD</sequence>
<evidence type="ECO:0000256" key="1">
    <source>
        <dbReference type="SAM" id="MobiDB-lite"/>
    </source>
</evidence>